<sequence length="53" mass="6063">LSQMSVLHNIGYSRFTDLPFLIKNFQNCKVFENISEDVIIGDMDARMVTKDAP</sequence>
<evidence type="ECO:0000313" key="1">
    <source>
        <dbReference type="EMBL" id="CAG8524790.1"/>
    </source>
</evidence>
<dbReference type="Proteomes" id="UP000789405">
    <property type="component" value="Unassembled WGS sequence"/>
</dbReference>
<feature type="non-terminal residue" evidence="1">
    <location>
        <position position="1"/>
    </location>
</feature>
<dbReference type="AlphaFoldDB" id="A0A9N9A9M1"/>
<organism evidence="1 2">
    <name type="scientific">Dentiscutata erythropus</name>
    <dbReference type="NCBI Taxonomy" id="1348616"/>
    <lineage>
        <taxon>Eukaryota</taxon>
        <taxon>Fungi</taxon>
        <taxon>Fungi incertae sedis</taxon>
        <taxon>Mucoromycota</taxon>
        <taxon>Glomeromycotina</taxon>
        <taxon>Glomeromycetes</taxon>
        <taxon>Diversisporales</taxon>
        <taxon>Gigasporaceae</taxon>
        <taxon>Dentiscutata</taxon>
    </lineage>
</organism>
<comment type="caution">
    <text evidence="1">The sequence shown here is derived from an EMBL/GenBank/DDBJ whole genome shotgun (WGS) entry which is preliminary data.</text>
</comment>
<keyword evidence="2" id="KW-1185">Reference proteome</keyword>
<name>A0A9N9A9M1_9GLOM</name>
<dbReference type="EMBL" id="CAJVPY010001507">
    <property type="protein sequence ID" value="CAG8524790.1"/>
    <property type="molecule type" value="Genomic_DNA"/>
</dbReference>
<proteinExistence type="predicted"/>
<evidence type="ECO:0000313" key="2">
    <source>
        <dbReference type="Proteomes" id="UP000789405"/>
    </source>
</evidence>
<accession>A0A9N9A9M1</accession>
<reference evidence="1" key="1">
    <citation type="submission" date="2021-06" db="EMBL/GenBank/DDBJ databases">
        <authorList>
            <person name="Kallberg Y."/>
            <person name="Tangrot J."/>
            <person name="Rosling A."/>
        </authorList>
    </citation>
    <scope>NUCLEOTIDE SEQUENCE</scope>
    <source>
        <strain evidence="1">MA453B</strain>
    </source>
</reference>
<gene>
    <name evidence="1" type="ORF">DERYTH_LOCUS4052</name>
</gene>
<protein>
    <submittedName>
        <fullName evidence="1">22356_t:CDS:1</fullName>
    </submittedName>
</protein>